<dbReference type="GO" id="GO:0016593">
    <property type="term" value="C:Cdc73/Paf1 complex"/>
    <property type="evidence" value="ECO:0007669"/>
    <property type="project" value="InterPro"/>
</dbReference>
<comment type="similarity">
    <text evidence="3">Belongs to the CDC73 family.</text>
</comment>
<dbReference type="GO" id="GO:0022857">
    <property type="term" value="F:transmembrane transporter activity"/>
    <property type="evidence" value="ECO:0007669"/>
    <property type="project" value="InterPro"/>
</dbReference>
<feature type="transmembrane region" description="Helical" evidence="7">
    <location>
        <begin position="139"/>
        <end position="157"/>
    </location>
</feature>
<reference evidence="9" key="1">
    <citation type="submission" date="2022-12" db="EMBL/GenBank/DDBJ databases">
        <authorList>
            <person name="Petersen C."/>
        </authorList>
    </citation>
    <scope>NUCLEOTIDE SEQUENCE</scope>
    <source>
        <strain evidence="9">IBT 21472</strain>
    </source>
</reference>
<dbReference type="FunFam" id="3.40.50.11990:FF:000003">
    <property type="entry name" value="Pol II transcription elongation factor subunit Cdc73"/>
    <property type="match status" value="1"/>
</dbReference>
<name>A0A9W9Q6Y3_9EURO</name>
<dbReference type="GO" id="GO:0000993">
    <property type="term" value="F:RNA polymerase II complex binding"/>
    <property type="evidence" value="ECO:0007669"/>
    <property type="project" value="TreeGrafter"/>
</dbReference>
<dbReference type="InterPro" id="IPR007852">
    <property type="entry name" value="Cdc73/Parafibromin"/>
</dbReference>
<dbReference type="GO" id="GO:0032968">
    <property type="term" value="P:positive regulation of transcription elongation by RNA polymerase II"/>
    <property type="evidence" value="ECO:0007669"/>
    <property type="project" value="TreeGrafter"/>
</dbReference>
<evidence type="ECO:0000256" key="5">
    <source>
        <dbReference type="ARBA" id="ARBA00023242"/>
    </source>
</evidence>
<dbReference type="InterPro" id="IPR038103">
    <property type="entry name" value="CDC73_C_sf"/>
</dbReference>
<feature type="transmembrane region" description="Helical" evidence="7">
    <location>
        <begin position="27"/>
        <end position="48"/>
    </location>
</feature>
<feature type="transmembrane region" description="Helical" evidence="7">
    <location>
        <begin position="60"/>
        <end position="77"/>
    </location>
</feature>
<evidence type="ECO:0000256" key="2">
    <source>
        <dbReference type="ARBA" id="ARBA00004141"/>
    </source>
</evidence>
<dbReference type="Gene3D" id="1.20.1250.20">
    <property type="entry name" value="MFS general substrate transporter like domains"/>
    <property type="match status" value="2"/>
</dbReference>
<feature type="transmembrane region" description="Helical" evidence="7">
    <location>
        <begin position="194"/>
        <end position="214"/>
    </location>
</feature>
<evidence type="ECO:0000256" key="3">
    <source>
        <dbReference type="ARBA" id="ARBA00010427"/>
    </source>
</evidence>
<feature type="region of interest" description="Disordered" evidence="6">
    <location>
        <begin position="574"/>
        <end position="611"/>
    </location>
</feature>
<evidence type="ECO:0000256" key="4">
    <source>
        <dbReference type="ARBA" id="ARBA00023163"/>
    </source>
</evidence>
<accession>A0A9W9Q6Y3</accession>
<dbReference type="PANTHER" id="PTHR12466:SF8">
    <property type="entry name" value="PARAFIBROMIN"/>
    <property type="match status" value="1"/>
</dbReference>
<dbReference type="Pfam" id="PF05179">
    <property type="entry name" value="CDC73_C"/>
    <property type="match status" value="1"/>
</dbReference>
<keyword evidence="7" id="KW-0812">Transmembrane</keyword>
<sequence>MCAIGNGLLWSPSSLYLDQWFVRKKGLALGVMWSAKSVTGVALPFIAASSLDRFGSSTTLRAWAVVTFISTILSLPFMKPRIPVSRSSTARRLDLSFLRLATFWMLQVGNIIQSFGYFLPSTYLPSYSTATIGLQVTTGTMLVSLFNATSVFGGIALGMLCDRFAVTNILLLSSIGSALSVFLFWGMAGNETSHTGIALLTLFSISYGFFAGGFSSTWSGVITQIKHESSPSLETGLVFGLLAGGRGIGNVVSGPLSTLLLRQGSVGDPNGLDSATGYNTKYVTYKFRNAVVKTDHPSKSRAPSLIAHPSNFQAQTSSRSQSNRSFSQGAVPFIKIMSAAEQDPLLSLRRAIASGTLPKPTTSSELTDENATEDLAQATHLYFAQPIPQAIPLGTTTRFISDATKEAVDLRSIFFAWQKKDVAIPEYIASAQELNEALKAKGQGEQVQNLVFLERLDLITWLEGASDGSDHIKPLEGAAAAAEAAAAAAGAAQADASAGIASGATGGISQVASGPVGAVPGGAPGRTQKQIDPRLQEIYNGERKTGDRNTVLRGIKATDFSHVRKSAEVFLRGNRPGQAGAKPGIKSSSMVPAPSAGLSMPSSRKSNSRPDPIILLSPSASSLIRMSNIKSFLQDGVFVPPDHPTLSTSTEANFMELKRPLRIKADPSNPNASAIGSGSGSRGLKPTKFILVDGTTNFKPEYWSRLVAVFTTGQTWQFKSYKWSSPPELFKHATGIYVGWRGEEVPSQVKGWGRGVESFAVERWDEKGGIHGGGRWRDREIVEGIWTAIEEGMRLRGWGSK</sequence>
<keyword evidence="4" id="KW-0804">Transcription</keyword>
<feature type="domain" description="Cell division control protein 73 C-terminal" evidence="8">
    <location>
        <begin position="609"/>
        <end position="791"/>
    </location>
</feature>
<gene>
    <name evidence="9" type="ORF">N7476_003433</name>
</gene>
<evidence type="ECO:0000313" key="9">
    <source>
        <dbReference type="EMBL" id="KAJ5324833.1"/>
    </source>
</evidence>
<organism evidence="9 10">
    <name type="scientific">Penicillium atrosanguineum</name>
    <dbReference type="NCBI Taxonomy" id="1132637"/>
    <lineage>
        <taxon>Eukaryota</taxon>
        <taxon>Fungi</taxon>
        <taxon>Dikarya</taxon>
        <taxon>Ascomycota</taxon>
        <taxon>Pezizomycotina</taxon>
        <taxon>Eurotiomycetes</taxon>
        <taxon>Eurotiomycetidae</taxon>
        <taxon>Eurotiales</taxon>
        <taxon>Aspergillaceae</taxon>
        <taxon>Penicillium</taxon>
    </lineage>
</organism>
<keyword evidence="5" id="KW-0539">Nucleus</keyword>
<dbReference type="InterPro" id="IPR036259">
    <property type="entry name" value="MFS_trans_sf"/>
</dbReference>
<reference evidence="9" key="2">
    <citation type="journal article" date="2023" name="IMA Fungus">
        <title>Comparative genomic study of the Penicillium genus elucidates a diverse pangenome and 15 lateral gene transfer events.</title>
        <authorList>
            <person name="Petersen C."/>
            <person name="Sorensen T."/>
            <person name="Nielsen M.R."/>
            <person name="Sondergaard T.E."/>
            <person name="Sorensen J.L."/>
            <person name="Fitzpatrick D.A."/>
            <person name="Frisvad J.C."/>
            <person name="Nielsen K.L."/>
        </authorList>
    </citation>
    <scope>NUCLEOTIDE SEQUENCE</scope>
    <source>
        <strain evidence="9">IBT 21472</strain>
    </source>
</reference>
<dbReference type="InterPro" id="IPR011701">
    <property type="entry name" value="MFS"/>
</dbReference>
<dbReference type="SUPFAM" id="SSF103473">
    <property type="entry name" value="MFS general substrate transporter"/>
    <property type="match status" value="1"/>
</dbReference>
<evidence type="ECO:0000256" key="7">
    <source>
        <dbReference type="SAM" id="Phobius"/>
    </source>
</evidence>
<proteinExistence type="inferred from homology"/>
<keyword evidence="7" id="KW-0472">Membrane</keyword>
<dbReference type="GO" id="GO:0016020">
    <property type="term" value="C:membrane"/>
    <property type="evidence" value="ECO:0007669"/>
    <property type="project" value="UniProtKB-SubCell"/>
</dbReference>
<comment type="subcellular location">
    <subcellularLocation>
        <location evidence="2">Membrane</location>
        <topology evidence="2">Multi-pass membrane protein</topology>
    </subcellularLocation>
    <subcellularLocation>
        <location evidence="1">Nucleus</location>
    </subcellularLocation>
</comment>
<dbReference type="EMBL" id="JAPZBO010000002">
    <property type="protein sequence ID" value="KAJ5324833.1"/>
    <property type="molecule type" value="Genomic_DNA"/>
</dbReference>
<dbReference type="GO" id="GO:0006368">
    <property type="term" value="P:transcription elongation by RNA polymerase II"/>
    <property type="evidence" value="ECO:0007669"/>
    <property type="project" value="InterPro"/>
</dbReference>
<dbReference type="Gene3D" id="3.40.50.11990">
    <property type="entry name" value="RNA polymerase II accessory factor, Cdc73 C-terminal domain"/>
    <property type="match status" value="1"/>
</dbReference>
<keyword evidence="7" id="KW-1133">Transmembrane helix</keyword>
<feature type="transmembrane region" description="Helical" evidence="7">
    <location>
        <begin position="169"/>
        <end position="188"/>
    </location>
</feature>
<feature type="transmembrane region" description="Helical" evidence="7">
    <location>
        <begin position="97"/>
        <end position="119"/>
    </location>
</feature>
<dbReference type="PANTHER" id="PTHR12466">
    <property type="entry name" value="CDC73 DOMAIN PROTEIN"/>
    <property type="match status" value="1"/>
</dbReference>
<evidence type="ECO:0000256" key="6">
    <source>
        <dbReference type="SAM" id="MobiDB-lite"/>
    </source>
</evidence>
<evidence type="ECO:0000256" key="1">
    <source>
        <dbReference type="ARBA" id="ARBA00004123"/>
    </source>
</evidence>
<dbReference type="Pfam" id="PF07690">
    <property type="entry name" value="MFS_1"/>
    <property type="match status" value="1"/>
</dbReference>
<dbReference type="Proteomes" id="UP001147746">
    <property type="component" value="Unassembled WGS sequence"/>
</dbReference>
<evidence type="ECO:0000313" key="10">
    <source>
        <dbReference type="Proteomes" id="UP001147746"/>
    </source>
</evidence>
<dbReference type="InterPro" id="IPR031336">
    <property type="entry name" value="CDC73_C"/>
</dbReference>
<dbReference type="AlphaFoldDB" id="A0A9W9Q6Y3"/>
<comment type="caution">
    <text evidence="9">The sequence shown here is derived from an EMBL/GenBank/DDBJ whole genome shotgun (WGS) entry which is preliminary data.</text>
</comment>
<keyword evidence="10" id="KW-1185">Reference proteome</keyword>
<evidence type="ECO:0000259" key="8">
    <source>
        <dbReference type="Pfam" id="PF05179"/>
    </source>
</evidence>
<protein>
    <submittedName>
        <fullName evidence="9">Major facilitator superfamily domain general substrate transporter</fullName>
    </submittedName>
</protein>